<evidence type="ECO:0000313" key="4">
    <source>
        <dbReference type="Proteomes" id="UP001273531"/>
    </source>
</evidence>
<dbReference type="RefSeq" id="WP_317226414.1">
    <property type="nucleotide sequence ID" value="NZ_JAWJEJ010000001.1"/>
</dbReference>
<feature type="compositionally biased region" description="Low complexity" evidence="1">
    <location>
        <begin position="63"/>
        <end position="74"/>
    </location>
</feature>
<dbReference type="Proteomes" id="UP001273531">
    <property type="component" value="Unassembled WGS sequence"/>
</dbReference>
<dbReference type="EMBL" id="JAWJEJ010000001">
    <property type="protein sequence ID" value="MDV3457257.1"/>
    <property type="molecule type" value="Genomic_DNA"/>
</dbReference>
<feature type="domain" description="Anti-sigma factor NepR" evidence="2">
    <location>
        <begin position="76"/>
        <end position="104"/>
    </location>
</feature>
<evidence type="ECO:0000313" key="3">
    <source>
        <dbReference type="EMBL" id="MDV3457257.1"/>
    </source>
</evidence>
<name>A0ABU3Y844_9SPHN</name>
<evidence type="ECO:0000256" key="1">
    <source>
        <dbReference type="SAM" id="MobiDB-lite"/>
    </source>
</evidence>
<comment type="caution">
    <text evidence="3">The sequence shown here is derived from an EMBL/GenBank/DDBJ whole genome shotgun (WGS) entry which is preliminary data.</text>
</comment>
<reference evidence="3 4" key="1">
    <citation type="submission" date="2023-10" db="EMBL/GenBank/DDBJ databases">
        <title>Sphingomonas sp. HF-S4 16S ribosomal RNA gene Genome sequencing and assembly.</title>
        <authorList>
            <person name="Lee H."/>
        </authorList>
    </citation>
    <scope>NUCLEOTIDE SEQUENCE [LARGE SCALE GENOMIC DNA]</scope>
    <source>
        <strain evidence="3 4">HF-S4</strain>
    </source>
</reference>
<evidence type="ECO:0000259" key="2">
    <source>
        <dbReference type="Pfam" id="PF18557"/>
    </source>
</evidence>
<gene>
    <name evidence="3" type="ORF">RZN05_09705</name>
</gene>
<dbReference type="Pfam" id="PF18557">
    <property type="entry name" value="NepR"/>
    <property type="match status" value="1"/>
</dbReference>
<protein>
    <submittedName>
        <fullName evidence="3">NepR family anti-sigma factor</fullName>
    </submittedName>
</protein>
<organism evidence="3 4">
    <name type="scientific">Sphingomonas agrestis</name>
    <dbReference type="NCBI Taxonomy" id="3080540"/>
    <lineage>
        <taxon>Bacteria</taxon>
        <taxon>Pseudomonadati</taxon>
        <taxon>Pseudomonadota</taxon>
        <taxon>Alphaproteobacteria</taxon>
        <taxon>Sphingomonadales</taxon>
        <taxon>Sphingomonadaceae</taxon>
        <taxon>Sphingomonas</taxon>
    </lineage>
</organism>
<feature type="region of interest" description="Disordered" evidence="1">
    <location>
        <begin position="35"/>
        <end position="86"/>
    </location>
</feature>
<keyword evidence="4" id="KW-1185">Reference proteome</keyword>
<proteinExistence type="predicted"/>
<dbReference type="InterPro" id="IPR041649">
    <property type="entry name" value="NepR"/>
</dbReference>
<sequence length="104" mass="11414">MARKQPQACSRILKRRRLRSGVTALIGHPVLAYFNSPGPGHLGSLRGKLVHSAKDEKKRSPKSKGGSESSKPSRNVGDALRQAYDEAVRETVPDDLLDLLKKLD</sequence>
<accession>A0ABU3Y844</accession>